<dbReference type="InterPro" id="IPR036371">
    <property type="entry name" value="TPK_B1-bd_sf"/>
</dbReference>
<dbReference type="PANTHER" id="PTHR13622">
    <property type="entry name" value="THIAMIN PYROPHOSPHOKINASE"/>
    <property type="match status" value="1"/>
</dbReference>
<comment type="similarity">
    <text evidence="2 7">Belongs to the thiamine pyrophosphokinase family.</text>
</comment>
<evidence type="ECO:0000313" key="10">
    <source>
        <dbReference type="Proteomes" id="UP000606974"/>
    </source>
</evidence>
<dbReference type="GO" id="GO:0006772">
    <property type="term" value="P:thiamine metabolic process"/>
    <property type="evidence" value="ECO:0007669"/>
    <property type="project" value="InterPro"/>
</dbReference>
<dbReference type="SUPFAM" id="SSF63862">
    <property type="entry name" value="Thiamin pyrophosphokinase, substrate-binding domain"/>
    <property type="match status" value="1"/>
</dbReference>
<keyword evidence="3 7" id="KW-0808">Transferase</keyword>
<comment type="pathway">
    <text evidence="1 7">Cofactor biosynthesis; thiamine diphosphate biosynthesis; thiamine diphosphate from thiamine: step 1/1.</text>
</comment>
<evidence type="ECO:0000259" key="8">
    <source>
        <dbReference type="SMART" id="SM00983"/>
    </source>
</evidence>
<dbReference type="NCBIfam" id="TIGR01378">
    <property type="entry name" value="thi_PPkinase"/>
    <property type="match status" value="1"/>
</dbReference>
<dbReference type="OrthoDB" id="25149at2759"/>
<dbReference type="EC" id="2.7.6.2" evidence="7"/>
<dbReference type="AlphaFoldDB" id="A0A8H7E9R3"/>
<name>A0A8H7E9R3_9EURO</name>
<dbReference type="CDD" id="cd07995">
    <property type="entry name" value="TPK"/>
    <property type="match status" value="1"/>
</dbReference>
<keyword evidence="4 7" id="KW-0547">Nucleotide-binding</keyword>
<evidence type="ECO:0000256" key="7">
    <source>
        <dbReference type="PIRNR" id="PIRNR031057"/>
    </source>
</evidence>
<dbReference type="InterPro" id="IPR006282">
    <property type="entry name" value="Thi_PPkinase"/>
</dbReference>
<reference evidence="9" key="1">
    <citation type="submission" date="2020-02" db="EMBL/GenBank/DDBJ databases">
        <authorList>
            <person name="Palmer J.M."/>
        </authorList>
    </citation>
    <scope>NUCLEOTIDE SEQUENCE</scope>
    <source>
        <strain evidence="9">EPUS1.4</strain>
        <tissue evidence="9">Thallus</tissue>
    </source>
</reference>
<comment type="caution">
    <text evidence="9">The sequence shown here is derived from an EMBL/GenBank/DDBJ whole genome shotgun (WGS) entry which is preliminary data.</text>
</comment>
<sequence>MVRWHNGTIEYFDEHQVMNWHPAKFFTDRELKTPYALLLLNQSLNEPAYKRIVCRASMITCGDGGANQLYDIIQQLQDDPLRRFPDAIVGDLDSLKDHVRDFFQDAGRTQIVRVPDQDSTDFTKALRWLKQHGTRNSDDRVDVVVFGGLGGRVDQGFSIVHHLFKAVSDEELLTGDIYLLSEQSLSFVLEKGRNVIHGLAPGANHIFQESVGIIPIRGPAVISTKGLEWDVEDWKTELGGQLSTSNHIKADVVEIEASDRMLFTIELANVLCTKSHQNEENEKAQAWIGIST</sequence>
<proteinExistence type="inferred from homology"/>
<dbReference type="Proteomes" id="UP000606974">
    <property type="component" value="Unassembled WGS sequence"/>
</dbReference>
<accession>A0A8H7E9R3</accession>
<feature type="domain" description="Thiamin pyrophosphokinase thiamin-binding" evidence="8">
    <location>
        <begin position="202"/>
        <end position="263"/>
    </location>
</feature>
<dbReference type="PANTHER" id="PTHR13622:SF8">
    <property type="entry name" value="THIAMIN PYROPHOSPHOKINASE 1"/>
    <property type="match status" value="1"/>
</dbReference>
<dbReference type="PIRSF" id="PIRSF031057">
    <property type="entry name" value="Thiamin_pyrophosphokinase"/>
    <property type="match status" value="1"/>
</dbReference>
<dbReference type="InterPro" id="IPR016966">
    <property type="entry name" value="Thiamin_pyrophosphokinase_euk"/>
</dbReference>
<evidence type="ECO:0000256" key="2">
    <source>
        <dbReference type="ARBA" id="ARBA00006785"/>
    </source>
</evidence>
<evidence type="ECO:0000256" key="1">
    <source>
        <dbReference type="ARBA" id="ARBA00005078"/>
    </source>
</evidence>
<protein>
    <recommendedName>
        <fullName evidence="7">Thiamine pyrophosphokinase</fullName>
        <ecNumber evidence="7">2.7.6.2</ecNumber>
    </recommendedName>
</protein>
<dbReference type="GO" id="GO:0016301">
    <property type="term" value="F:kinase activity"/>
    <property type="evidence" value="ECO:0007669"/>
    <property type="project" value="UniProtKB-UniRule"/>
</dbReference>
<dbReference type="GO" id="GO:0009229">
    <property type="term" value="P:thiamine diphosphate biosynthetic process"/>
    <property type="evidence" value="ECO:0007669"/>
    <property type="project" value="UniProtKB-UniRule"/>
</dbReference>
<dbReference type="Pfam" id="PF04265">
    <property type="entry name" value="TPK_B1_binding"/>
    <property type="match status" value="1"/>
</dbReference>
<dbReference type="EMBL" id="JAACFV010000016">
    <property type="protein sequence ID" value="KAF7511976.1"/>
    <property type="molecule type" value="Genomic_DNA"/>
</dbReference>
<dbReference type="SMART" id="SM00983">
    <property type="entry name" value="TPK_B1_binding"/>
    <property type="match status" value="1"/>
</dbReference>
<dbReference type="InterPro" id="IPR007371">
    <property type="entry name" value="TPK_catalytic"/>
</dbReference>
<evidence type="ECO:0000313" key="9">
    <source>
        <dbReference type="EMBL" id="KAF7511976.1"/>
    </source>
</evidence>
<comment type="catalytic activity">
    <reaction evidence="7">
        <text>thiamine + ATP = thiamine diphosphate + AMP + H(+)</text>
        <dbReference type="Rhea" id="RHEA:11576"/>
        <dbReference type="ChEBI" id="CHEBI:15378"/>
        <dbReference type="ChEBI" id="CHEBI:18385"/>
        <dbReference type="ChEBI" id="CHEBI:30616"/>
        <dbReference type="ChEBI" id="CHEBI:58937"/>
        <dbReference type="ChEBI" id="CHEBI:456215"/>
    </reaction>
</comment>
<dbReference type="GO" id="GO:0005524">
    <property type="term" value="F:ATP binding"/>
    <property type="evidence" value="ECO:0007669"/>
    <property type="project" value="UniProtKB-UniRule"/>
</dbReference>
<dbReference type="GO" id="GO:0030975">
    <property type="term" value="F:thiamine binding"/>
    <property type="evidence" value="ECO:0007669"/>
    <property type="project" value="UniProtKB-UniRule"/>
</dbReference>
<organism evidence="9 10">
    <name type="scientific">Endocarpon pusillum</name>
    <dbReference type="NCBI Taxonomy" id="364733"/>
    <lineage>
        <taxon>Eukaryota</taxon>
        <taxon>Fungi</taxon>
        <taxon>Dikarya</taxon>
        <taxon>Ascomycota</taxon>
        <taxon>Pezizomycotina</taxon>
        <taxon>Eurotiomycetes</taxon>
        <taxon>Chaetothyriomycetidae</taxon>
        <taxon>Verrucariales</taxon>
        <taxon>Verrucariaceae</taxon>
        <taxon>Endocarpon</taxon>
    </lineage>
</organism>
<dbReference type="GO" id="GO:0004788">
    <property type="term" value="F:thiamine diphosphokinase activity"/>
    <property type="evidence" value="ECO:0007669"/>
    <property type="project" value="UniProtKB-UniRule"/>
</dbReference>
<dbReference type="Pfam" id="PF04263">
    <property type="entry name" value="TPK_catalytic"/>
    <property type="match status" value="1"/>
</dbReference>
<evidence type="ECO:0000256" key="5">
    <source>
        <dbReference type="ARBA" id="ARBA00022777"/>
    </source>
</evidence>
<dbReference type="SUPFAM" id="SSF63999">
    <property type="entry name" value="Thiamin pyrophosphokinase, catalytic domain"/>
    <property type="match status" value="1"/>
</dbReference>
<dbReference type="Gene3D" id="3.40.50.10240">
    <property type="entry name" value="Thiamin pyrophosphokinase, catalytic domain"/>
    <property type="match status" value="1"/>
</dbReference>
<keyword evidence="6 7" id="KW-0067">ATP-binding</keyword>
<keyword evidence="5 7" id="KW-0418">Kinase</keyword>
<gene>
    <name evidence="9" type="ORF">GJ744_003209</name>
</gene>
<evidence type="ECO:0000256" key="4">
    <source>
        <dbReference type="ARBA" id="ARBA00022741"/>
    </source>
</evidence>
<evidence type="ECO:0000256" key="3">
    <source>
        <dbReference type="ARBA" id="ARBA00022679"/>
    </source>
</evidence>
<keyword evidence="10" id="KW-1185">Reference proteome</keyword>
<dbReference type="InterPro" id="IPR036759">
    <property type="entry name" value="TPK_catalytic_sf"/>
</dbReference>
<dbReference type="UniPathway" id="UPA00060">
    <property type="reaction ID" value="UER00597"/>
</dbReference>
<evidence type="ECO:0000256" key="6">
    <source>
        <dbReference type="ARBA" id="ARBA00022840"/>
    </source>
</evidence>
<dbReference type="InterPro" id="IPR007373">
    <property type="entry name" value="Thiamin_PyroPKinase_B1-bd"/>
</dbReference>